<organism evidence="2 3">
    <name type="scientific">Bacteroides thetaiotaomicron</name>
    <dbReference type="NCBI Taxonomy" id="818"/>
    <lineage>
        <taxon>Bacteria</taxon>
        <taxon>Pseudomonadati</taxon>
        <taxon>Bacteroidota</taxon>
        <taxon>Bacteroidia</taxon>
        <taxon>Bacteroidales</taxon>
        <taxon>Bacteroidaceae</taxon>
        <taxon>Bacteroides</taxon>
    </lineage>
</organism>
<proteinExistence type="inferred from homology"/>
<dbReference type="InterPro" id="IPR002502">
    <property type="entry name" value="Amidase_domain"/>
</dbReference>
<evidence type="ECO:0000313" key="2">
    <source>
        <dbReference type="EMBL" id="BCA50287.1"/>
    </source>
</evidence>
<dbReference type="GO" id="GO:0008270">
    <property type="term" value="F:zinc ion binding"/>
    <property type="evidence" value="ECO:0007669"/>
    <property type="project" value="InterPro"/>
</dbReference>
<dbReference type="InterPro" id="IPR015510">
    <property type="entry name" value="PGRP"/>
</dbReference>
<dbReference type="GO" id="GO:0009253">
    <property type="term" value="P:peptidoglycan catabolic process"/>
    <property type="evidence" value="ECO:0007669"/>
    <property type="project" value="InterPro"/>
</dbReference>
<reference evidence="2 3" key="1">
    <citation type="submission" date="2020-02" db="EMBL/GenBank/DDBJ databases">
        <title>Whole-genome sequencing and comparative analysis of the genomes of Bacteroides thetaiotaomicron and Escherichia coli isolated from a healthy resident in Vietnam.</title>
        <authorList>
            <person name="Mohsin M."/>
            <person name="Tanaka K."/>
            <person name="Kawahara R."/>
            <person name="Kondo S."/>
            <person name="Noguchi H."/>
            <person name="Motooka D."/>
            <person name="Nakamura S."/>
            <person name="Khong D.T."/>
            <person name="Nguyen T.N."/>
            <person name="Tran H.T."/>
            <person name="Yamamoto Y."/>
        </authorList>
    </citation>
    <scope>NUCLEOTIDE SEQUENCE [LARGE SCALE GENOMIC DNA]</scope>
    <source>
        <strain evidence="2 3">F9-2</strain>
    </source>
</reference>
<dbReference type="PROSITE" id="PS00018">
    <property type="entry name" value="EF_HAND_1"/>
    <property type="match status" value="1"/>
</dbReference>
<name>A0A679HJE8_BACT4</name>
<dbReference type="SMART" id="SM00701">
    <property type="entry name" value="PGRP"/>
    <property type="match status" value="1"/>
</dbReference>
<accession>A0A679HJE8</accession>
<protein>
    <recommendedName>
        <fullName evidence="4">N-acetylmuramoyl-L-alanine amidase</fullName>
    </recommendedName>
</protein>
<dbReference type="PANTHER" id="PTHR11022">
    <property type="entry name" value="PEPTIDOGLYCAN RECOGNITION PROTEIN"/>
    <property type="match status" value="1"/>
</dbReference>
<dbReference type="InterPro" id="IPR006619">
    <property type="entry name" value="PGRP_domain_met/bac"/>
</dbReference>
<dbReference type="CDD" id="cd06583">
    <property type="entry name" value="PGRP"/>
    <property type="match status" value="1"/>
</dbReference>
<dbReference type="InterPro" id="IPR018247">
    <property type="entry name" value="EF_Hand_1_Ca_BS"/>
</dbReference>
<sequence length="314" mass="35358">MNIMRKIDSIIIHCSATKVGQDFTAADIDRWHRERGFNGIGYHYVVCLDGRLERGRDISLAGAHCKGWNEHSIGICYIGGLDVNGHPADTRTKAQKRVLYQLIMDLQKEYGILQVLGHRDTSPDLNGDGVIEANEYVKVCPCFDVKEFLKSGREALFVWLVALMIPFLCLGCRGKKEIVCKSREIKVDSSSTVGRRNSLLQQAFISRSDSEVVEEHLEQIVFIYPVDTASQVSVKIVKNSLDRRTGKLQQVVAGSMSAEEDSLSLESGVEFRTSEEVKKTVSVKRVNRWKRGIFILGGIALIYGGCRWMRRFKV</sequence>
<dbReference type="AlphaFoldDB" id="A0A679HJE8"/>
<evidence type="ECO:0000256" key="1">
    <source>
        <dbReference type="ARBA" id="ARBA00007553"/>
    </source>
</evidence>
<dbReference type="PANTHER" id="PTHR11022:SF41">
    <property type="entry name" value="PEPTIDOGLYCAN-RECOGNITION PROTEIN LC-RELATED"/>
    <property type="match status" value="1"/>
</dbReference>
<dbReference type="FunFam" id="3.40.80.10:FF:000008">
    <property type="entry name" value="N-acetylmuramoyl-L-alanine amidase"/>
    <property type="match status" value="1"/>
</dbReference>
<dbReference type="SUPFAM" id="SSF55846">
    <property type="entry name" value="N-acetylmuramoyl-L-alanine amidase-like"/>
    <property type="match status" value="1"/>
</dbReference>
<dbReference type="InterPro" id="IPR036505">
    <property type="entry name" value="Amidase/PGRP_sf"/>
</dbReference>
<dbReference type="Gene3D" id="3.40.80.10">
    <property type="entry name" value="Peptidoglycan recognition protein-like"/>
    <property type="match status" value="1"/>
</dbReference>
<dbReference type="SMART" id="SM00644">
    <property type="entry name" value="Ami_2"/>
    <property type="match status" value="1"/>
</dbReference>
<dbReference type="EMBL" id="AP022660">
    <property type="protein sequence ID" value="BCA50287.1"/>
    <property type="molecule type" value="Genomic_DNA"/>
</dbReference>
<dbReference type="Proteomes" id="UP000500882">
    <property type="component" value="Chromosome"/>
</dbReference>
<dbReference type="GO" id="GO:0008745">
    <property type="term" value="F:N-acetylmuramoyl-L-alanine amidase activity"/>
    <property type="evidence" value="ECO:0007669"/>
    <property type="project" value="InterPro"/>
</dbReference>
<evidence type="ECO:0000313" key="3">
    <source>
        <dbReference type="Proteomes" id="UP000500882"/>
    </source>
</evidence>
<dbReference type="Pfam" id="PF01510">
    <property type="entry name" value="Amidase_2"/>
    <property type="match status" value="1"/>
</dbReference>
<evidence type="ECO:0008006" key="4">
    <source>
        <dbReference type="Google" id="ProtNLM"/>
    </source>
</evidence>
<gene>
    <name evidence="2" type="ORF">BatF92_22290</name>
</gene>
<comment type="similarity">
    <text evidence="1">Belongs to the N-acetylmuramoyl-L-alanine amidase 2 family.</text>
</comment>